<evidence type="ECO:0000256" key="2">
    <source>
        <dbReference type="ARBA" id="ARBA00009259"/>
    </source>
</evidence>
<feature type="compositionally biased region" description="Acidic residues" evidence="9">
    <location>
        <begin position="129"/>
        <end position="139"/>
    </location>
</feature>
<dbReference type="PANTHER" id="PTHR28270:SF1">
    <property type="entry name" value="MEDIATOR OF RNA POLYMERASE II TRANSCRIPTION SUBUNIT 19"/>
    <property type="match status" value="1"/>
</dbReference>
<feature type="region of interest" description="Disordered" evidence="9">
    <location>
        <begin position="213"/>
        <end position="352"/>
    </location>
</feature>
<evidence type="ECO:0000256" key="6">
    <source>
        <dbReference type="ARBA" id="ARBA00023163"/>
    </source>
</evidence>
<evidence type="ECO:0000256" key="8">
    <source>
        <dbReference type="ARBA" id="ARBA00032018"/>
    </source>
</evidence>
<dbReference type="GO" id="GO:0006357">
    <property type="term" value="P:regulation of transcription by RNA polymerase II"/>
    <property type="evidence" value="ECO:0007669"/>
    <property type="project" value="InterPro"/>
</dbReference>
<feature type="compositionally biased region" description="Polar residues" evidence="9">
    <location>
        <begin position="247"/>
        <end position="258"/>
    </location>
</feature>
<evidence type="ECO:0000256" key="5">
    <source>
        <dbReference type="ARBA" id="ARBA00023159"/>
    </source>
</evidence>
<evidence type="ECO:0000256" key="1">
    <source>
        <dbReference type="ARBA" id="ARBA00004123"/>
    </source>
</evidence>
<keyword evidence="5" id="KW-0010">Activator</keyword>
<feature type="compositionally biased region" description="Low complexity" evidence="9">
    <location>
        <begin position="341"/>
        <end position="352"/>
    </location>
</feature>
<keyword evidence="11" id="KW-1185">Reference proteome</keyword>
<comment type="caution">
    <text evidence="10">The sequence shown here is derived from an EMBL/GenBank/DDBJ whole genome shotgun (WGS) entry which is preliminary data.</text>
</comment>
<dbReference type="STRING" id="2282107.A0A286UA18"/>
<evidence type="ECO:0000256" key="9">
    <source>
        <dbReference type="SAM" id="MobiDB-lite"/>
    </source>
</evidence>
<keyword evidence="6" id="KW-0804">Transcription</keyword>
<feature type="region of interest" description="Disordered" evidence="9">
    <location>
        <begin position="1"/>
        <end position="50"/>
    </location>
</feature>
<feature type="compositionally biased region" description="Polar residues" evidence="9">
    <location>
        <begin position="15"/>
        <end position="28"/>
    </location>
</feature>
<evidence type="ECO:0000256" key="3">
    <source>
        <dbReference type="ARBA" id="ARBA00019615"/>
    </source>
</evidence>
<evidence type="ECO:0000313" key="10">
    <source>
        <dbReference type="EMBL" id="PAV16409.1"/>
    </source>
</evidence>
<proteinExistence type="inferred from homology"/>
<evidence type="ECO:0000256" key="4">
    <source>
        <dbReference type="ARBA" id="ARBA00023015"/>
    </source>
</evidence>
<protein>
    <recommendedName>
        <fullName evidence="3">Mediator of RNA polymerase II transcription subunit 19</fullName>
    </recommendedName>
    <alternativeName>
        <fullName evidence="8">Mediator complex subunit 19</fullName>
    </alternativeName>
</protein>
<dbReference type="GO" id="GO:0003712">
    <property type="term" value="F:transcription coregulator activity"/>
    <property type="evidence" value="ECO:0007669"/>
    <property type="project" value="InterPro"/>
</dbReference>
<feature type="region of interest" description="Disordered" evidence="9">
    <location>
        <begin position="76"/>
        <end position="148"/>
    </location>
</feature>
<dbReference type="AlphaFoldDB" id="A0A286UA18"/>
<sequence>MDGASQDWLHKSDPSRVNAQAGPSSQPVLNPIFPDIFLPPPAPPKRKPLFDSTQDLITRFQLLSAYDKYVRPYVHPAGAPEQANQPPSATAPSQSPTSATFDKGKGREVPLPVPGTPNIPQTPAGVDGGDGDDNDEEGDKGDKKLKNSYRHLVKGIPGKHSIKKDDYLQTMMLVPPKQKIPITRFDSRTLRESFSVSLEGLKGWNIRALVAESAQAREDRKRSKELKKLAKAQAAQAGVPLPGQASGAPTNLHPQTPASAGIGTPRPQGNTGPPSAISTDVQAANGPRSATPIPRPGSRARKRELDEDNPGKWAPPGSGGVKTSVTRPIKRPRTDGPGLPTIPQQQPTPQGV</sequence>
<feature type="compositionally biased region" description="Polar residues" evidence="9">
    <location>
        <begin position="267"/>
        <end position="282"/>
    </location>
</feature>
<reference evidence="10 11" key="1">
    <citation type="journal article" date="2017" name="Mol. Ecol.">
        <title>Comparative and population genomic landscape of Phellinus noxius: A hypervariable fungus causing root rot in trees.</title>
        <authorList>
            <person name="Chung C.L."/>
            <person name="Lee T.J."/>
            <person name="Akiba M."/>
            <person name="Lee H.H."/>
            <person name="Kuo T.H."/>
            <person name="Liu D."/>
            <person name="Ke H.M."/>
            <person name="Yokoi T."/>
            <person name="Roa M.B."/>
            <person name="Lu M.J."/>
            <person name="Chang Y.Y."/>
            <person name="Ann P.J."/>
            <person name="Tsai J.N."/>
            <person name="Chen C.Y."/>
            <person name="Tzean S.S."/>
            <person name="Ota Y."/>
            <person name="Hattori T."/>
            <person name="Sahashi N."/>
            <person name="Liou R.F."/>
            <person name="Kikuchi T."/>
            <person name="Tsai I.J."/>
        </authorList>
    </citation>
    <scope>NUCLEOTIDE SEQUENCE [LARGE SCALE GENOMIC DNA]</scope>
    <source>
        <strain evidence="10 11">FFPRI411160</strain>
    </source>
</reference>
<name>A0A286UA18_9AGAM</name>
<dbReference type="InParanoid" id="A0A286UA18"/>
<dbReference type="GO" id="GO:0070847">
    <property type="term" value="C:core mediator complex"/>
    <property type="evidence" value="ECO:0007669"/>
    <property type="project" value="TreeGrafter"/>
</dbReference>
<evidence type="ECO:0000313" key="11">
    <source>
        <dbReference type="Proteomes" id="UP000217199"/>
    </source>
</evidence>
<dbReference type="InterPro" id="IPR013942">
    <property type="entry name" value="Mediator_Med19_fun"/>
</dbReference>
<comment type="similarity">
    <text evidence="2">Belongs to the Mediator complex subunit 19 family.</text>
</comment>
<gene>
    <name evidence="10" type="ORF">PNOK_0802900</name>
</gene>
<dbReference type="GO" id="GO:0016592">
    <property type="term" value="C:mediator complex"/>
    <property type="evidence" value="ECO:0007669"/>
    <property type="project" value="InterPro"/>
</dbReference>
<keyword evidence="7" id="KW-0539">Nucleus</keyword>
<comment type="subcellular location">
    <subcellularLocation>
        <location evidence="1">Nucleus</location>
    </subcellularLocation>
</comment>
<feature type="compositionally biased region" description="Basic and acidic residues" evidence="9">
    <location>
        <begin position="215"/>
        <end position="228"/>
    </location>
</feature>
<evidence type="ECO:0000256" key="7">
    <source>
        <dbReference type="ARBA" id="ARBA00023242"/>
    </source>
</evidence>
<dbReference type="Proteomes" id="UP000217199">
    <property type="component" value="Unassembled WGS sequence"/>
</dbReference>
<keyword evidence="4" id="KW-0805">Transcription regulation</keyword>
<dbReference type="OrthoDB" id="2160599at2759"/>
<dbReference type="EMBL" id="NBII01000008">
    <property type="protein sequence ID" value="PAV16409.1"/>
    <property type="molecule type" value="Genomic_DNA"/>
</dbReference>
<feature type="compositionally biased region" description="Low complexity" evidence="9">
    <location>
        <begin position="82"/>
        <end position="100"/>
    </location>
</feature>
<dbReference type="PANTHER" id="PTHR28270">
    <property type="entry name" value="MEDIATOR OF RNA POLYMERASE II TRANSCRIPTION SUBUNIT 19"/>
    <property type="match status" value="1"/>
</dbReference>
<accession>A0A286UA18</accession>
<organism evidence="10 11">
    <name type="scientific">Pyrrhoderma noxium</name>
    <dbReference type="NCBI Taxonomy" id="2282107"/>
    <lineage>
        <taxon>Eukaryota</taxon>
        <taxon>Fungi</taxon>
        <taxon>Dikarya</taxon>
        <taxon>Basidiomycota</taxon>
        <taxon>Agaricomycotina</taxon>
        <taxon>Agaricomycetes</taxon>
        <taxon>Hymenochaetales</taxon>
        <taxon>Hymenochaetaceae</taxon>
        <taxon>Pyrrhoderma</taxon>
    </lineage>
</organism>